<evidence type="ECO:0000313" key="2">
    <source>
        <dbReference type="Proteomes" id="UP000182321"/>
    </source>
</evidence>
<reference evidence="2" key="1">
    <citation type="submission" date="2016-10" db="EMBL/GenBank/DDBJ databases">
        <authorList>
            <person name="Varghese N."/>
        </authorList>
    </citation>
    <scope>NUCLEOTIDE SEQUENCE [LARGE SCALE GENOMIC DNA]</scope>
    <source>
        <strain evidence="2">ACV-9</strain>
    </source>
</reference>
<gene>
    <name evidence="1" type="ORF">SAMN02910377_02438</name>
</gene>
<accession>A0A1H7LTB9</accession>
<organism evidence="1 2">
    <name type="scientific">Pseudobutyrivibrio ruminis</name>
    <dbReference type="NCBI Taxonomy" id="46206"/>
    <lineage>
        <taxon>Bacteria</taxon>
        <taxon>Bacillati</taxon>
        <taxon>Bacillota</taxon>
        <taxon>Clostridia</taxon>
        <taxon>Lachnospirales</taxon>
        <taxon>Lachnospiraceae</taxon>
        <taxon>Pseudobutyrivibrio</taxon>
    </lineage>
</organism>
<dbReference type="EMBL" id="FNZX01000018">
    <property type="protein sequence ID" value="SEL01705.1"/>
    <property type="molecule type" value="Genomic_DNA"/>
</dbReference>
<dbReference type="AlphaFoldDB" id="A0A1H7LTB9"/>
<evidence type="ECO:0000313" key="1">
    <source>
        <dbReference type="EMBL" id="SEL01705.1"/>
    </source>
</evidence>
<protein>
    <submittedName>
        <fullName evidence="1">Uncharacterized protein</fullName>
    </submittedName>
</protein>
<proteinExistence type="predicted"/>
<keyword evidence="2" id="KW-1185">Reference proteome</keyword>
<dbReference type="Proteomes" id="UP000182321">
    <property type="component" value="Unassembled WGS sequence"/>
</dbReference>
<name>A0A1H7LTB9_9FIRM</name>
<sequence length="135" mass="15768">MKYKDITCYKYMDVVYALGCNTSVASYLINEWDGYVIVDFDKLTPENASIYNQCDKQFLIGSLMPWCKRDVYRFINNMEGVVDMKNIGFLTKSNEVNDKALFNIKKYDSIQGLPIINNPFRLKEPDFEALFQLIE</sequence>